<dbReference type="Proteomes" id="UP000193664">
    <property type="component" value="Unassembled WGS sequence"/>
</dbReference>
<evidence type="ECO:0000256" key="2">
    <source>
        <dbReference type="ARBA" id="ARBA00022603"/>
    </source>
</evidence>
<dbReference type="GO" id="GO:0008170">
    <property type="term" value="F:N-methyltransferase activity"/>
    <property type="evidence" value="ECO:0007669"/>
    <property type="project" value="InterPro"/>
</dbReference>
<dbReference type="InterPro" id="IPR002052">
    <property type="entry name" value="DNA_methylase_N6_adenine_CS"/>
</dbReference>
<feature type="domain" description="DNA methylase N-4/N-6" evidence="5">
    <location>
        <begin position="124"/>
        <end position="437"/>
    </location>
</feature>
<dbReference type="GO" id="GO:0032259">
    <property type="term" value="P:methylation"/>
    <property type="evidence" value="ECO:0007669"/>
    <property type="project" value="UniProtKB-KW"/>
</dbReference>
<comment type="caution">
    <text evidence="6">The sequence shown here is derived from an EMBL/GenBank/DDBJ whole genome shotgun (WGS) entry which is preliminary data.</text>
</comment>
<evidence type="ECO:0000259" key="5">
    <source>
        <dbReference type="Pfam" id="PF01555"/>
    </source>
</evidence>
<name>A0A1X2ZI83_BIFAD</name>
<gene>
    <name evidence="6" type="ORF">AD0028_1239</name>
</gene>
<reference evidence="6 7" key="1">
    <citation type="journal article" date="2016" name="Sci. Rep.">
        <title>Evaluation of genetic diversity among strains of the human gut commensal Bifidobacterium adolescentis.</title>
        <authorList>
            <person name="Duranti S."/>
            <person name="Milani C."/>
            <person name="Lugli G.A."/>
            <person name="Mancabelli L."/>
            <person name="Turroni F."/>
            <person name="Ferrario C."/>
            <person name="Mangifesta M."/>
            <person name="Viappiani A."/>
            <person name="Sanchez B."/>
            <person name="Margolles A."/>
            <person name="van Sinderen D."/>
            <person name="Ventura M."/>
        </authorList>
    </citation>
    <scope>NUCLEOTIDE SEQUENCE [LARGE SCALE GENOMIC DNA]</scope>
    <source>
        <strain evidence="6 7">AD2-8</strain>
    </source>
</reference>
<evidence type="ECO:0000256" key="3">
    <source>
        <dbReference type="ARBA" id="ARBA00022679"/>
    </source>
</evidence>
<protein>
    <submittedName>
        <fullName evidence="6">DNA methyltransferase</fullName>
    </submittedName>
</protein>
<evidence type="ECO:0000256" key="1">
    <source>
        <dbReference type="ARBA" id="ARBA00006594"/>
    </source>
</evidence>
<dbReference type="PRINTS" id="PR00506">
    <property type="entry name" value="D21N6MTFRASE"/>
</dbReference>
<keyword evidence="2 6" id="KW-0489">Methyltransferase</keyword>
<keyword evidence="3 6" id="KW-0808">Transferase</keyword>
<dbReference type="SUPFAM" id="SSF53335">
    <property type="entry name" value="S-adenosyl-L-methionine-dependent methyltransferases"/>
    <property type="match status" value="1"/>
</dbReference>
<evidence type="ECO:0000256" key="4">
    <source>
        <dbReference type="ARBA" id="ARBA00022691"/>
    </source>
</evidence>
<dbReference type="PIRSF" id="PIRSF015855">
    <property type="entry name" value="TypeIII_Mtase_mKpnI"/>
    <property type="match status" value="1"/>
</dbReference>
<dbReference type="GO" id="GO:0003677">
    <property type="term" value="F:DNA binding"/>
    <property type="evidence" value="ECO:0007669"/>
    <property type="project" value="InterPro"/>
</dbReference>
<evidence type="ECO:0000313" key="6">
    <source>
        <dbReference type="EMBL" id="OSG93871.1"/>
    </source>
</evidence>
<dbReference type="InterPro" id="IPR002295">
    <property type="entry name" value="N4/N6-MTase_EcoPI_Mod-like"/>
</dbReference>
<proteinExistence type="inferred from homology"/>
<keyword evidence="4" id="KW-0949">S-adenosyl-L-methionine</keyword>
<evidence type="ECO:0000313" key="7">
    <source>
        <dbReference type="Proteomes" id="UP000193664"/>
    </source>
</evidence>
<comment type="similarity">
    <text evidence="1">Belongs to the N(4)/N(6)-methyltransferase family.</text>
</comment>
<dbReference type="PROSITE" id="PS00092">
    <property type="entry name" value="N6_MTASE"/>
    <property type="match status" value="1"/>
</dbReference>
<organism evidence="6 7">
    <name type="scientific">Bifidobacterium adolescentis</name>
    <dbReference type="NCBI Taxonomy" id="1680"/>
    <lineage>
        <taxon>Bacteria</taxon>
        <taxon>Bacillati</taxon>
        <taxon>Actinomycetota</taxon>
        <taxon>Actinomycetes</taxon>
        <taxon>Bifidobacteriales</taxon>
        <taxon>Bifidobacteriaceae</taxon>
        <taxon>Bifidobacterium</taxon>
    </lineage>
</organism>
<dbReference type="Pfam" id="PF01555">
    <property type="entry name" value="N6_N4_Mtase"/>
    <property type="match status" value="1"/>
</dbReference>
<dbReference type="RefSeq" id="WP_236838257.1">
    <property type="nucleotide sequence ID" value="NZ_JAASHI010000001.1"/>
</dbReference>
<dbReference type="InterPro" id="IPR029063">
    <property type="entry name" value="SAM-dependent_MTases_sf"/>
</dbReference>
<dbReference type="Gene3D" id="3.40.50.150">
    <property type="entry name" value="Vaccinia Virus protein VP39"/>
    <property type="match status" value="1"/>
</dbReference>
<dbReference type="InterPro" id="IPR002941">
    <property type="entry name" value="DNA_methylase_N4/N6"/>
</dbReference>
<dbReference type="EMBL" id="LNKF01000004">
    <property type="protein sequence ID" value="OSG93871.1"/>
    <property type="molecule type" value="Genomic_DNA"/>
</dbReference>
<accession>A0A1X2ZI83</accession>
<sequence>MSDIEKIQGITPNLTKENVDKLLTLFPDVATEITDPATGETERAVDFDALRERLGDVAEGNRERYQFTWPGKREAKRLAREPITKTLRPVKERSKNWDTTKNLYIEGDNLDALKLLRKNYAGMVKLIYIDPPYNTGHDFIYHDDFTKSANEIDNGEYNEFQDQLVANPETNGRFHSDWCSMIYSRLSLAKDLLSSDGALFVSIDDNEESNLIKIMDEIFGAKNRIAIICHKSRASVSNDKIISPNHNFVLFYAKNSSILEEKRKSIGLDPILDNFTYDDNDGRGKYRLVPVDGPGGAKKGNPYYEFLGVHGYWRFSEQTMQEKYKNGLIVKSANSLYQKYYRSDAAKSRRTATTWWDDAGLTSSATTQLKKLMGGPSFDTPKPVELIQRMLQLITNDDKQAKILDFFSGSATTAEAVMKMNSMDGGNRQFIMVQLEEYIPQKNDAYLAGYHTICEIGEERIRRAGEKIKSEIEAENAQLTLDGTPKKVPDIGFRVLRVDDSNYEDRRKNVGTYSQDNLDFDVDITKSDRSDLDLLFEALPKFQLPYDVRIDTLSRSEFDGHTVYSVDNGRLLACFEPDIPESLVRTMAAYKPRPSYVLVSERSLPDSAACTNFVEIFKQSADSKTGSTKPYII</sequence>
<dbReference type="AlphaFoldDB" id="A0A1X2ZI83"/>